<protein>
    <submittedName>
        <fullName evidence="3">CheD chemotactic sensory transduction</fullName>
    </submittedName>
</protein>
<dbReference type="Pfam" id="PF03975">
    <property type="entry name" value="CheD"/>
    <property type="match status" value="1"/>
</dbReference>
<dbReference type="InterPro" id="IPR011324">
    <property type="entry name" value="Cytotoxic_necrot_fac-like_cat"/>
</dbReference>
<dbReference type="AlphaFoldDB" id="A0A0K6IUC2"/>
<evidence type="ECO:0000256" key="1">
    <source>
        <dbReference type="ARBA" id="ARBA00022500"/>
    </source>
</evidence>
<evidence type="ECO:0000313" key="4">
    <source>
        <dbReference type="Proteomes" id="UP000182769"/>
    </source>
</evidence>
<dbReference type="SUPFAM" id="SSF64438">
    <property type="entry name" value="CNF1/YfiH-like putative cysteine hydrolases"/>
    <property type="match status" value="1"/>
</dbReference>
<organism evidence="3 4">
    <name type="scientific">Marinomonas fungiae</name>
    <dbReference type="NCBI Taxonomy" id="1137284"/>
    <lineage>
        <taxon>Bacteria</taxon>
        <taxon>Pseudomonadati</taxon>
        <taxon>Pseudomonadota</taxon>
        <taxon>Gammaproteobacteria</taxon>
        <taxon>Oceanospirillales</taxon>
        <taxon>Oceanospirillaceae</taxon>
        <taxon>Marinomonas</taxon>
    </lineage>
</organism>
<dbReference type="GO" id="GO:0050568">
    <property type="term" value="F:protein-glutamine glutaminase activity"/>
    <property type="evidence" value="ECO:0007669"/>
    <property type="project" value="InterPro"/>
</dbReference>
<dbReference type="InterPro" id="IPR038592">
    <property type="entry name" value="CheD-like_sf"/>
</dbReference>
<dbReference type="EMBL" id="CYHG01000021">
    <property type="protein sequence ID" value="CUB06711.1"/>
    <property type="molecule type" value="Genomic_DNA"/>
</dbReference>
<keyword evidence="4" id="KW-1185">Reference proteome</keyword>
<proteinExistence type="predicted"/>
<dbReference type="CDD" id="cd16352">
    <property type="entry name" value="CheD"/>
    <property type="match status" value="1"/>
</dbReference>
<name>A0A0K6IUC2_9GAMM</name>
<keyword evidence="2" id="KW-0378">Hydrolase</keyword>
<dbReference type="Proteomes" id="UP000182769">
    <property type="component" value="Unassembled WGS sequence"/>
</dbReference>
<reference evidence="4" key="1">
    <citation type="submission" date="2015-08" db="EMBL/GenBank/DDBJ databases">
        <authorList>
            <person name="Varghese N."/>
        </authorList>
    </citation>
    <scope>NUCLEOTIDE SEQUENCE [LARGE SCALE GENOMIC DNA]</scope>
    <source>
        <strain evidence="4">JCM 18476</strain>
    </source>
</reference>
<evidence type="ECO:0000256" key="2">
    <source>
        <dbReference type="ARBA" id="ARBA00022801"/>
    </source>
</evidence>
<keyword evidence="1" id="KW-0145">Chemotaxis</keyword>
<sequence>MCHYALPSRFERHDDRLPPRFADDCMTSFEQSAKRHNTPLSKFQAKIFGGGNMCEKQPVTEDSLVSLRPVGEKNVEAAFELLSQLSVPIHVAHVGDFANAA</sequence>
<dbReference type="GO" id="GO:0006935">
    <property type="term" value="P:chemotaxis"/>
    <property type="evidence" value="ECO:0007669"/>
    <property type="project" value="UniProtKB-KW"/>
</dbReference>
<dbReference type="InterPro" id="IPR005659">
    <property type="entry name" value="Chemorcpt_Glu_NH3ase_CheD"/>
</dbReference>
<dbReference type="Gene3D" id="3.30.1330.200">
    <property type="match status" value="1"/>
</dbReference>
<dbReference type="STRING" id="1137284.GCA_001418205_03750"/>
<gene>
    <name evidence="3" type="ORF">Ga0061065_12126</name>
</gene>
<accession>A0A0K6IUC2</accession>
<evidence type="ECO:0000313" key="3">
    <source>
        <dbReference type="EMBL" id="CUB06711.1"/>
    </source>
</evidence>